<keyword evidence="3" id="KW-0479">Metal-binding</keyword>
<gene>
    <name evidence="9" type="ORF">ORI27_10130</name>
</gene>
<comment type="caution">
    <text evidence="9">The sequence shown here is derived from an EMBL/GenBank/DDBJ whole genome shotgun (WGS) entry which is preliminary data.</text>
</comment>
<keyword evidence="5" id="KW-0408">Iron</keyword>
<comment type="cofactor">
    <cofactor evidence="1">
        <name>[3Fe-4S] cluster</name>
        <dbReference type="ChEBI" id="CHEBI:21137"/>
    </cofactor>
</comment>
<dbReference type="PROSITE" id="PS51379">
    <property type="entry name" value="4FE4S_FER_2"/>
    <property type="match status" value="1"/>
</dbReference>
<evidence type="ECO:0000256" key="5">
    <source>
        <dbReference type="ARBA" id="ARBA00023004"/>
    </source>
</evidence>
<keyword evidence="7" id="KW-0003">3Fe-4S</keyword>
<dbReference type="Pfam" id="PF13459">
    <property type="entry name" value="Fer4_15"/>
    <property type="match status" value="1"/>
</dbReference>
<dbReference type="EMBL" id="JAPJDO010000006">
    <property type="protein sequence ID" value="MCX2937060.1"/>
    <property type="molecule type" value="Genomic_DNA"/>
</dbReference>
<dbReference type="RefSeq" id="WP_265996625.1">
    <property type="nucleotide sequence ID" value="NZ_JAPJDN010000006.1"/>
</dbReference>
<evidence type="ECO:0000256" key="7">
    <source>
        <dbReference type="ARBA" id="ARBA00023291"/>
    </source>
</evidence>
<dbReference type="PANTHER" id="PTHR36923">
    <property type="entry name" value="FERREDOXIN"/>
    <property type="match status" value="1"/>
</dbReference>
<reference evidence="9 10" key="1">
    <citation type="submission" date="2022-11" db="EMBL/GenBank/DDBJ databases">
        <title>Mycobacterium sp. nov.</title>
        <authorList>
            <person name="Papic B."/>
            <person name="Spicic S."/>
            <person name="Duvnjak S."/>
        </authorList>
    </citation>
    <scope>NUCLEOTIDE SEQUENCE [LARGE SCALE GENOMIC DNA]</scope>
    <source>
        <strain evidence="9 10">CVI_P4</strain>
    </source>
</reference>
<keyword evidence="10" id="KW-1185">Reference proteome</keyword>
<evidence type="ECO:0000256" key="2">
    <source>
        <dbReference type="ARBA" id="ARBA00022448"/>
    </source>
</evidence>
<accession>A0ABT3SDR7</accession>
<protein>
    <submittedName>
        <fullName evidence="9">Ferredoxin</fullName>
    </submittedName>
</protein>
<proteinExistence type="predicted"/>
<evidence type="ECO:0000259" key="8">
    <source>
        <dbReference type="PROSITE" id="PS51379"/>
    </source>
</evidence>
<keyword evidence="6" id="KW-0411">Iron-sulfur</keyword>
<evidence type="ECO:0000256" key="4">
    <source>
        <dbReference type="ARBA" id="ARBA00022982"/>
    </source>
</evidence>
<sequence length="67" mass="6979">MTVAVDPERCMGHGQCFAYGPDVYKPDDEGYCVLTASIITSTLLEQAVAGAQACPEAAITVGEVTNV</sequence>
<dbReference type="Gene3D" id="3.30.70.20">
    <property type="match status" value="1"/>
</dbReference>
<dbReference type="Proteomes" id="UP001300745">
    <property type="component" value="Unassembled WGS sequence"/>
</dbReference>
<evidence type="ECO:0000256" key="3">
    <source>
        <dbReference type="ARBA" id="ARBA00022723"/>
    </source>
</evidence>
<feature type="domain" description="4Fe-4S ferredoxin-type" evidence="8">
    <location>
        <begin position="1"/>
        <end position="29"/>
    </location>
</feature>
<evidence type="ECO:0000313" key="9">
    <source>
        <dbReference type="EMBL" id="MCX2937060.1"/>
    </source>
</evidence>
<name>A0ABT3SDR7_9MYCO</name>
<evidence type="ECO:0000256" key="6">
    <source>
        <dbReference type="ARBA" id="ARBA00023014"/>
    </source>
</evidence>
<keyword evidence="2" id="KW-0813">Transport</keyword>
<dbReference type="PANTHER" id="PTHR36923:SF3">
    <property type="entry name" value="FERREDOXIN"/>
    <property type="match status" value="1"/>
</dbReference>
<evidence type="ECO:0000256" key="1">
    <source>
        <dbReference type="ARBA" id="ARBA00001927"/>
    </source>
</evidence>
<evidence type="ECO:0000313" key="10">
    <source>
        <dbReference type="Proteomes" id="UP001300745"/>
    </source>
</evidence>
<keyword evidence="4" id="KW-0249">Electron transport</keyword>
<dbReference type="SUPFAM" id="SSF54862">
    <property type="entry name" value="4Fe-4S ferredoxins"/>
    <property type="match status" value="1"/>
</dbReference>
<dbReference type="InterPro" id="IPR051269">
    <property type="entry name" value="Fe-S_cluster_ET"/>
</dbReference>
<dbReference type="InterPro" id="IPR017896">
    <property type="entry name" value="4Fe4S_Fe-S-bd"/>
</dbReference>
<organism evidence="9 10">
    <name type="scientific">Mycobacterium pinniadriaticum</name>
    <dbReference type="NCBI Taxonomy" id="2994102"/>
    <lineage>
        <taxon>Bacteria</taxon>
        <taxon>Bacillati</taxon>
        <taxon>Actinomycetota</taxon>
        <taxon>Actinomycetes</taxon>
        <taxon>Mycobacteriales</taxon>
        <taxon>Mycobacteriaceae</taxon>
        <taxon>Mycobacterium</taxon>
    </lineage>
</organism>